<dbReference type="PANTHER" id="PTHR47966:SF74">
    <property type="entry name" value="AGR407CP"/>
    <property type="match status" value="1"/>
</dbReference>
<dbReference type="SUPFAM" id="SSF50630">
    <property type="entry name" value="Acid proteases"/>
    <property type="match status" value="2"/>
</dbReference>
<dbReference type="GO" id="GO:0006508">
    <property type="term" value="P:proteolysis"/>
    <property type="evidence" value="ECO:0007669"/>
    <property type="project" value="InterPro"/>
</dbReference>
<evidence type="ECO:0000256" key="2">
    <source>
        <dbReference type="SAM" id="MobiDB-lite"/>
    </source>
</evidence>
<comment type="similarity">
    <text evidence="1">Belongs to the peptidase A1 family.</text>
</comment>
<feature type="compositionally biased region" description="Pro residues" evidence="2">
    <location>
        <begin position="733"/>
        <end position="742"/>
    </location>
</feature>
<dbReference type="CDD" id="cd05471">
    <property type="entry name" value="pepsin_like"/>
    <property type="match status" value="1"/>
</dbReference>
<proteinExistence type="inferred from homology"/>
<dbReference type="AlphaFoldDB" id="A0A397VJC3"/>
<accession>A0A397VJC3</accession>
<evidence type="ECO:0000256" key="1">
    <source>
        <dbReference type="ARBA" id="ARBA00007447"/>
    </source>
</evidence>
<dbReference type="PANTHER" id="PTHR47966">
    <property type="entry name" value="BETA-SITE APP-CLEAVING ENZYME, ISOFORM A-RELATED"/>
    <property type="match status" value="1"/>
</dbReference>
<evidence type="ECO:0000313" key="5">
    <source>
        <dbReference type="Proteomes" id="UP000266673"/>
    </source>
</evidence>
<dbReference type="InterPro" id="IPR033121">
    <property type="entry name" value="PEPTIDASE_A1"/>
</dbReference>
<dbReference type="InterPro" id="IPR001461">
    <property type="entry name" value="Aspartic_peptidase_A1"/>
</dbReference>
<dbReference type="OrthoDB" id="2411599at2759"/>
<dbReference type="Pfam" id="PF00026">
    <property type="entry name" value="Asp"/>
    <property type="match status" value="2"/>
</dbReference>
<feature type="region of interest" description="Disordered" evidence="2">
    <location>
        <begin position="724"/>
        <end position="778"/>
    </location>
</feature>
<dbReference type="GO" id="GO:0004190">
    <property type="term" value="F:aspartic-type endopeptidase activity"/>
    <property type="evidence" value="ECO:0007669"/>
    <property type="project" value="InterPro"/>
</dbReference>
<dbReference type="PROSITE" id="PS51767">
    <property type="entry name" value="PEPTIDASE_A1"/>
    <property type="match status" value="1"/>
</dbReference>
<dbReference type="EMBL" id="QKWP01000303">
    <property type="protein sequence ID" value="RIB22570.1"/>
    <property type="molecule type" value="Genomic_DNA"/>
</dbReference>
<reference evidence="4 5" key="1">
    <citation type="submission" date="2018-06" db="EMBL/GenBank/DDBJ databases">
        <title>Comparative genomics reveals the genomic features of Rhizophagus irregularis, R. cerebriforme, R. diaphanum and Gigaspora rosea, and their symbiotic lifestyle signature.</title>
        <authorList>
            <person name="Morin E."/>
            <person name="San Clemente H."/>
            <person name="Chen E.C.H."/>
            <person name="De La Providencia I."/>
            <person name="Hainaut M."/>
            <person name="Kuo A."/>
            <person name="Kohler A."/>
            <person name="Murat C."/>
            <person name="Tang N."/>
            <person name="Roy S."/>
            <person name="Loubradou J."/>
            <person name="Henrissat B."/>
            <person name="Grigoriev I.V."/>
            <person name="Corradi N."/>
            <person name="Roux C."/>
            <person name="Martin F.M."/>
        </authorList>
    </citation>
    <scope>NUCLEOTIDE SEQUENCE [LARGE SCALE GENOMIC DNA]</scope>
    <source>
        <strain evidence="4 5">DAOM 194757</strain>
    </source>
</reference>
<dbReference type="Gene3D" id="2.40.70.10">
    <property type="entry name" value="Acid Proteases"/>
    <property type="match status" value="3"/>
</dbReference>
<gene>
    <name evidence="4" type="ORF">C2G38_2173645</name>
</gene>
<evidence type="ECO:0000259" key="3">
    <source>
        <dbReference type="PROSITE" id="PS51767"/>
    </source>
</evidence>
<dbReference type="Proteomes" id="UP000266673">
    <property type="component" value="Unassembled WGS sequence"/>
</dbReference>
<dbReference type="InterPro" id="IPR021109">
    <property type="entry name" value="Peptidase_aspartic_dom_sf"/>
</dbReference>
<sequence>MYNNFIMKNYIILNVTKNHKQVPFKNNNRDVPNEGTPTFLRPQILSINTINTNNKNDTSSFSLIKVQIGSNLSLSLNLIPDISSNYISLSSQLCYNDDSCNNRINYYDSENSTTFNGILKTEIINYLDGSNVSALIGYDYISLDKYKFKSKSLLSLFDEINGTLKTQSAVEGIMGLGFGSSIWNQLASDNYLQIIGIALPNFICSIGSIAIGGIDLRYIFNDPTNFYNIPTLNDTNYSTIKVNTIWVNNTSLNVPTINAIISTNYDKISLGNFSTEFFTKLGANKTNDGNWIVPDPVDIIFDVETDSELIIGLSLSGYLTCNSMIKGQCISIFDDEFGPLNNTIIIGALFIKNYYITANKTNNASHSIGIAVRNEDFCPIPGPTGAQPASPQTTILPKPTPTFPPPKILELNTFNLNNQNQSLEYLFQVQIGSNSSLNIMPDTSVNDIGVCSELCNQSSTSSCHNRQHLFNSRSSSSFSQNGTKVSVNYLDWSSSNGLFGNDFIILDHFEFATKFAFLLFNQINGALQAESAVEASKGHDQAIGFAFPNSPCPVGSIAFGGLDPRFCNKVFNTDANEIFSLPILNDSIYPKIVINTIWVNNTSINFSTSDAIISTNYNKASLGNYSTEFFKALGAKKTSDRNWVVPNPVDITFDLMTDSGLLIGVIIPRLYGNLTCNMIRGQCISVFDDSSGPSDSTQSIILAKSIIEIANRNNFCPTKIHTTTVTSTKTDKPPPPPPPPPLVGSMLSWDMDTDSGQSGTGRPGHVRPEFFLSQTFGD</sequence>
<protein>
    <submittedName>
        <fullName evidence="4">Aspartic peptidase domain-containing protein</fullName>
    </submittedName>
</protein>
<name>A0A397VJC3_9GLOM</name>
<organism evidence="4 5">
    <name type="scientific">Gigaspora rosea</name>
    <dbReference type="NCBI Taxonomy" id="44941"/>
    <lineage>
        <taxon>Eukaryota</taxon>
        <taxon>Fungi</taxon>
        <taxon>Fungi incertae sedis</taxon>
        <taxon>Mucoromycota</taxon>
        <taxon>Glomeromycotina</taxon>
        <taxon>Glomeromycetes</taxon>
        <taxon>Diversisporales</taxon>
        <taxon>Gigasporaceae</taxon>
        <taxon>Gigaspora</taxon>
    </lineage>
</organism>
<comment type="caution">
    <text evidence="4">The sequence shown here is derived from an EMBL/GenBank/DDBJ whole genome shotgun (WGS) entry which is preliminary data.</text>
</comment>
<evidence type="ECO:0000313" key="4">
    <source>
        <dbReference type="EMBL" id="RIB22570.1"/>
    </source>
</evidence>
<dbReference type="InterPro" id="IPR034164">
    <property type="entry name" value="Pepsin-like_dom"/>
</dbReference>
<keyword evidence="5" id="KW-1185">Reference proteome</keyword>
<feature type="domain" description="Peptidase A1" evidence="3">
    <location>
        <begin position="62"/>
        <end position="371"/>
    </location>
</feature>